<feature type="region of interest" description="Disordered" evidence="1">
    <location>
        <begin position="1"/>
        <end position="22"/>
    </location>
</feature>
<sequence>MVLWRPPTPSRSPPAGMGEAWPGQGRPGAVKFADVAAYFFQEEWGCLRPAQRALDRDVMREIYCHLGALGFAGLKPALISWMEGRKEVWRPEAEDPKKGRGTQVLG</sequence>
<dbReference type="PANTHER" id="PTHR23232">
    <property type="entry name" value="KRAB DOMAIN C2H2 ZINC FINGER"/>
    <property type="match status" value="1"/>
</dbReference>
<dbReference type="InterPro" id="IPR050169">
    <property type="entry name" value="Krueppel_C2H2_ZnF"/>
</dbReference>
<dbReference type="Gene3D" id="6.10.140.140">
    <property type="match status" value="1"/>
</dbReference>
<dbReference type="GO" id="GO:0006355">
    <property type="term" value="P:regulation of DNA-templated transcription"/>
    <property type="evidence" value="ECO:0007669"/>
    <property type="project" value="InterPro"/>
</dbReference>
<evidence type="ECO:0000256" key="1">
    <source>
        <dbReference type="SAM" id="MobiDB-lite"/>
    </source>
</evidence>
<reference evidence="3" key="1">
    <citation type="submission" date="2025-08" db="UniProtKB">
        <authorList>
            <consortium name="Ensembl"/>
        </authorList>
    </citation>
    <scope>IDENTIFICATION</scope>
</reference>
<dbReference type="Pfam" id="PF01352">
    <property type="entry name" value="KRAB"/>
    <property type="match status" value="1"/>
</dbReference>
<dbReference type="InterPro" id="IPR036051">
    <property type="entry name" value="KRAB_dom_sf"/>
</dbReference>
<dbReference type="AlphaFoldDB" id="A0A8D0UV54"/>
<feature type="domain" description="KRAB" evidence="2">
    <location>
        <begin position="30"/>
        <end position="101"/>
    </location>
</feature>
<dbReference type="PROSITE" id="PS50805">
    <property type="entry name" value="KRAB"/>
    <property type="match status" value="1"/>
</dbReference>
<dbReference type="Proteomes" id="UP000694727">
    <property type="component" value="Unplaced"/>
</dbReference>
<dbReference type="Ensembl" id="ENSSSCT00025073551.1">
    <property type="protein sequence ID" value="ENSSSCP00025031848.1"/>
    <property type="gene ID" value="ENSSSCG00025053749.1"/>
</dbReference>
<evidence type="ECO:0000313" key="4">
    <source>
        <dbReference type="Proteomes" id="UP000694727"/>
    </source>
</evidence>
<protein>
    <recommendedName>
        <fullName evidence="2">KRAB domain-containing protein</fullName>
    </recommendedName>
</protein>
<dbReference type="SMART" id="SM00349">
    <property type="entry name" value="KRAB"/>
    <property type="match status" value="1"/>
</dbReference>
<dbReference type="PANTHER" id="PTHR23232:SF147">
    <property type="entry name" value="ZINC FINGER PROTEIN 747"/>
    <property type="match status" value="1"/>
</dbReference>
<feature type="compositionally biased region" description="Pro residues" evidence="1">
    <location>
        <begin position="1"/>
        <end position="12"/>
    </location>
</feature>
<evidence type="ECO:0000259" key="2">
    <source>
        <dbReference type="PROSITE" id="PS50805"/>
    </source>
</evidence>
<dbReference type="InterPro" id="IPR001909">
    <property type="entry name" value="KRAB"/>
</dbReference>
<dbReference type="CDD" id="cd07765">
    <property type="entry name" value="KRAB_A-box"/>
    <property type="match status" value="1"/>
</dbReference>
<dbReference type="SUPFAM" id="SSF109640">
    <property type="entry name" value="KRAB domain (Kruppel-associated box)"/>
    <property type="match status" value="1"/>
</dbReference>
<name>A0A8D0UV54_PIG</name>
<accession>A0A8D0UV54</accession>
<organism evidence="3 4">
    <name type="scientific">Sus scrofa</name>
    <name type="common">Pig</name>
    <dbReference type="NCBI Taxonomy" id="9823"/>
    <lineage>
        <taxon>Eukaryota</taxon>
        <taxon>Metazoa</taxon>
        <taxon>Chordata</taxon>
        <taxon>Craniata</taxon>
        <taxon>Vertebrata</taxon>
        <taxon>Euteleostomi</taxon>
        <taxon>Mammalia</taxon>
        <taxon>Eutheria</taxon>
        <taxon>Laurasiatheria</taxon>
        <taxon>Artiodactyla</taxon>
        <taxon>Suina</taxon>
        <taxon>Suidae</taxon>
        <taxon>Sus</taxon>
    </lineage>
</organism>
<proteinExistence type="predicted"/>
<evidence type="ECO:0000313" key="3">
    <source>
        <dbReference type="Ensembl" id="ENSSSCP00025031848.1"/>
    </source>
</evidence>